<dbReference type="GO" id="GO:0005886">
    <property type="term" value="C:plasma membrane"/>
    <property type="evidence" value="ECO:0007669"/>
    <property type="project" value="UniProtKB-SubCell"/>
</dbReference>
<evidence type="ECO:0000256" key="13">
    <source>
        <dbReference type="ARBA" id="ARBA00023316"/>
    </source>
</evidence>
<feature type="transmembrane region" description="Helical" evidence="17">
    <location>
        <begin position="95"/>
        <end position="113"/>
    </location>
</feature>
<comment type="similarity">
    <text evidence="2 17">Belongs to the UppP family.</text>
</comment>
<protein>
    <recommendedName>
        <fullName evidence="4 17">Undecaprenyl-diphosphatase</fullName>
        <ecNumber evidence="3 17">3.6.1.27</ecNumber>
    </recommendedName>
    <alternativeName>
        <fullName evidence="15 17">Bacitracin resistance protein</fullName>
    </alternativeName>
    <alternativeName>
        <fullName evidence="14 17">Undecaprenyl pyrophosphate phosphatase</fullName>
    </alternativeName>
</protein>
<evidence type="ECO:0000256" key="16">
    <source>
        <dbReference type="ARBA" id="ARBA00047594"/>
    </source>
</evidence>
<comment type="miscellaneous">
    <text evidence="17">Bacitracin is thought to be involved in the inhibition of peptidoglycan synthesis by sequestering undecaprenyl diphosphate, thereby reducing the pool of lipid carrier available.</text>
</comment>
<evidence type="ECO:0000256" key="3">
    <source>
        <dbReference type="ARBA" id="ARBA00012374"/>
    </source>
</evidence>
<evidence type="ECO:0000256" key="8">
    <source>
        <dbReference type="ARBA" id="ARBA00022960"/>
    </source>
</evidence>
<dbReference type="Pfam" id="PF02673">
    <property type="entry name" value="BacA"/>
    <property type="match status" value="1"/>
</dbReference>
<comment type="caution">
    <text evidence="18">The sequence shown here is derived from an EMBL/GenBank/DDBJ whole genome shotgun (WGS) entry which is preliminary data.</text>
</comment>
<evidence type="ECO:0000313" key="19">
    <source>
        <dbReference type="Proteomes" id="UP000247978"/>
    </source>
</evidence>
<evidence type="ECO:0000256" key="6">
    <source>
        <dbReference type="ARBA" id="ARBA00022692"/>
    </source>
</evidence>
<dbReference type="GO" id="GO:0008360">
    <property type="term" value="P:regulation of cell shape"/>
    <property type="evidence" value="ECO:0007669"/>
    <property type="project" value="UniProtKB-KW"/>
</dbReference>
<dbReference type="AlphaFoldDB" id="A0A2V3W5N0"/>
<comment type="catalytic activity">
    <reaction evidence="16 17">
        <text>di-trans,octa-cis-undecaprenyl diphosphate + H2O = di-trans,octa-cis-undecaprenyl phosphate + phosphate + H(+)</text>
        <dbReference type="Rhea" id="RHEA:28094"/>
        <dbReference type="ChEBI" id="CHEBI:15377"/>
        <dbReference type="ChEBI" id="CHEBI:15378"/>
        <dbReference type="ChEBI" id="CHEBI:43474"/>
        <dbReference type="ChEBI" id="CHEBI:58405"/>
        <dbReference type="ChEBI" id="CHEBI:60392"/>
        <dbReference type="EC" id="3.6.1.27"/>
    </reaction>
</comment>
<evidence type="ECO:0000256" key="5">
    <source>
        <dbReference type="ARBA" id="ARBA00022475"/>
    </source>
</evidence>
<keyword evidence="13 17" id="KW-0961">Cell wall biogenesis/degradation</keyword>
<evidence type="ECO:0000256" key="17">
    <source>
        <dbReference type="HAMAP-Rule" id="MF_01006"/>
    </source>
</evidence>
<evidence type="ECO:0000256" key="15">
    <source>
        <dbReference type="ARBA" id="ARBA00032932"/>
    </source>
</evidence>
<feature type="transmembrane region" description="Helical" evidence="17">
    <location>
        <begin position="193"/>
        <end position="214"/>
    </location>
</feature>
<gene>
    <name evidence="17" type="primary">uppP</name>
    <name evidence="18" type="ORF">DFR56_10276</name>
</gene>
<evidence type="ECO:0000256" key="7">
    <source>
        <dbReference type="ARBA" id="ARBA00022801"/>
    </source>
</evidence>
<feature type="transmembrane region" description="Helical" evidence="17">
    <location>
        <begin position="256"/>
        <end position="276"/>
    </location>
</feature>
<dbReference type="EMBL" id="QJJQ01000002">
    <property type="protein sequence ID" value="PXW89300.1"/>
    <property type="molecule type" value="Genomic_DNA"/>
</dbReference>
<dbReference type="GO" id="GO:0071555">
    <property type="term" value="P:cell wall organization"/>
    <property type="evidence" value="ECO:0007669"/>
    <property type="project" value="UniProtKB-KW"/>
</dbReference>
<keyword evidence="12 17" id="KW-0046">Antibiotic resistance</keyword>
<keyword evidence="19" id="KW-1185">Reference proteome</keyword>
<evidence type="ECO:0000256" key="10">
    <source>
        <dbReference type="ARBA" id="ARBA00022989"/>
    </source>
</evidence>
<evidence type="ECO:0000256" key="4">
    <source>
        <dbReference type="ARBA" id="ARBA00021581"/>
    </source>
</evidence>
<evidence type="ECO:0000256" key="11">
    <source>
        <dbReference type="ARBA" id="ARBA00023136"/>
    </source>
</evidence>
<dbReference type="InterPro" id="IPR003824">
    <property type="entry name" value="UppP"/>
</dbReference>
<dbReference type="GO" id="GO:0009252">
    <property type="term" value="P:peptidoglycan biosynthetic process"/>
    <property type="evidence" value="ECO:0007669"/>
    <property type="project" value="UniProtKB-KW"/>
</dbReference>
<reference evidence="18 19" key="1">
    <citation type="submission" date="2018-05" db="EMBL/GenBank/DDBJ databases">
        <title>Genomic Encyclopedia of Type Strains, Phase IV (KMG-IV): sequencing the most valuable type-strain genomes for metagenomic binning, comparative biology and taxonomic classification.</title>
        <authorList>
            <person name="Goeker M."/>
        </authorList>
    </citation>
    <scope>NUCLEOTIDE SEQUENCE [LARGE SCALE GENOMIC DNA]</scope>
    <source>
        <strain evidence="18 19">DSM 28556</strain>
    </source>
</reference>
<feature type="transmembrane region" description="Helical" evidence="17">
    <location>
        <begin position="48"/>
        <end position="67"/>
    </location>
</feature>
<name>A0A2V3W5N0_9BACI</name>
<organism evidence="18 19">
    <name type="scientific">Pseudogracilibacillus auburnensis</name>
    <dbReference type="NCBI Taxonomy" id="1494959"/>
    <lineage>
        <taxon>Bacteria</taxon>
        <taxon>Bacillati</taxon>
        <taxon>Bacillota</taxon>
        <taxon>Bacilli</taxon>
        <taxon>Bacillales</taxon>
        <taxon>Bacillaceae</taxon>
        <taxon>Pseudogracilibacillus</taxon>
    </lineage>
</organism>
<keyword evidence="6 17" id="KW-0812">Transmembrane</keyword>
<evidence type="ECO:0000256" key="14">
    <source>
        <dbReference type="ARBA" id="ARBA00032707"/>
    </source>
</evidence>
<evidence type="ECO:0000256" key="1">
    <source>
        <dbReference type="ARBA" id="ARBA00004651"/>
    </source>
</evidence>
<dbReference type="EC" id="3.6.1.27" evidence="3 17"/>
<keyword evidence="10 17" id="KW-1133">Transmembrane helix</keyword>
<dbReference type="GO" id="GO:0050380">
    <property type="term" value="F:undecaprenyl-diphosphatase activity"/>
    <property type="evidence" value="ECO:0007669"/>
    <property type="project" value="UniProtKB-UniRule"/>
</dbReference>
<dbReference type="RefSeq" id="WP_110394039.1">
    <property type="nucleotide sequence ID" value="NZ_JBHUHB010000001.1"/>
</dbReference>
<dbReference type="GO" id="GO:0046677">
    <property type="term" value="P:response to antibiotic"/>
    <property type="evidence" value="ECO:0007669"/>
    <property type="project" value="UniProtKB-UniRule"/>
</dbReference>
<accession>A0A2V3W5N0</accession>
<comment type="function">
    <text evidence="17">Catalyzes the dephosphorylation of undecaprenyl diphosphate (UPP). Confers resistance to bacitracin.</text>
</comment>
<dbReference type="PANTHER" id="PTHR30622:SF2">
    <property type="entry name" value="UNDECAPRENYL-DIPHOSPHATASE"/>
    <property type="match status" value="1"/>
</dbReference>
<keyword evidence="11 17" id="KW-0472">Membrane</keyword>
<evidence type="ECO:0000256" key="12">
    <source>
        <dbReference type="ARBA" id="ARBA00023251"/>
    </source>
</evidence>
<keyword evidence="7 17" id="KW-0378">Hydrolase</keyword>
<evidence type="ECO:0000313" key="18">
    <source>
        <dbReference type="EMBL" id="PXW89300.1"/>
    </source>
</evidence>
<feature type="transmembrane region" description="Helical" evidence="17">
    <location>
        <begin position="226"/>
        <end position="244"/>
    </location>
</feature>
<proteinExistence type="inferred from homology"/>
<sequence length="278" mass="30990">MLENGADLILLIKFILLGFVQGFTEPIPISSSGHVILIKDLFGIYTTGLSFEIIVNFGSLLAIMTVYRNDLIVLIKENIAFLFKGEKQYAHSFRFTLYLLLATMITGVLGLAIEQFISEELTKPLFVGISLLVTAFFVWLIRNLQGTKSDIDITMKDAIIIGLAQTCALIPGISRSGATIVAAMLIGLKRETALRFSFLLFIPVTIGVNVLSYKDIVNDPLFSANFIPYTLAFITSIITTYFALKWFIDVMKKGKLIIFTYYCLVVGTAVIVYQLFFN</sequence>
<feature type="transmembrane region" description="Helical" evidence="17">
    <location>
        <begin position="125"/>
        <end position="141"/>
    </location>
</feature>
<evidence type="ECO:0000256" key="9">
    <source>
        <dbReference type="ARBA" id="ARBA00022984"/>
    </source>
</evidence>
<keyword evidence="5 17" id="KW-1003">Cell membrane</keyword>
<keyword evidence="9 17" id="KW-0573">Peptidoglycan synthesis</keyword>
<evidence type="ECO:0000256" key="2">
    <source>
        <dbReference type="ARBA" id="ARBA00010621"/>
    </source>
</evidence>
<comment type="subcellular location">
    <subcellularLocation>
        <location evidence="1 17">Cell membrane</location>
        <topology evidence="1 17">Multi-pass membrane protein</topology>
    </subcellularLocation>
</comment>
<dbReference type="Proteomes" id="UP000247978">
    <property type="component" value="Unassembled WGS sequence"/>
</dbReference>
<dbReference type="HAMAP" id="MF_01006">
    <property type="entry name" value="Undec_diphosphatase"/>
    <property type="match status" value="1"/>
</dbReference>
<keyword evidence="8 17" id="KW-0133">Cell shape</keyword>
<dbReference type="PANTHER" id="PTHR30622">
    <property type="entry name" value="UNDECAPRENYL-DIPHOSPHATASE"/>
    <property type="match status" value="1"/>
</dbReference>